<dbReference type="PANTHER" id="PTHR10353">
    <property type="entry name" value="GLYCOSYL HYDROLASE"/>
    <property type="match status" value="1"/>
</dbReference>
<organism evidence="7 8">
    <name type="scientific">Castanea mollissima</name>
    <name type="common">Chinese chestnut</name>
    <dbReference type="NCBI Taxonomy" id="60419"/>
    <lineage>
        <taxon>Eukaryota</taxon>
        <taxon>Viridiplantae</taxon>
        <taxon>Streptophyta</taxon>
        <taxon>Embryophyta</taxon>
        <taxon>Tracheophyta</taxon>
        <taxon>Spermatophyta</taxon>
        <taxon>Magnoliopsida</taxon>
        <taxon>eudicotyledons</taxon>
        <taxon>Gunneridae</taxon>
        <taxon>Pentapetalae</taxon>
        <taxon>rosids</taxon>
        <taxon>fabids</taxon>
        <taxon>Fagales</taxon>
        <taxon>Fagaceae</taxon>
        <taxon>Castanea</taxon>
    </lineage>
</organism>
<dbReference type="GO" id="GO:0008422">
    <property type="term" value="F:beta-glucosidase activity"/>
    <property type="evidence" value="ECO:0007669"/>
    <property type="project" value="TreeGrafter"/>
</dbReference>
<evidence type="ECO:0000256" key="3">
    <source>
        <dbReference type="ARBA" id="ARBA00022801"/>
    </source>
</evidence>
<dbReference type="SUPFAM" id="SSF51445">
    <property type="entry name" value="(Trans)glycosidases"/>
    <property type="match status" value="2"/>
</dbReference>
<evidence type="ECO:0000256" key="6">
    <source>
        <dbReference type="SAM" id="SignalP"/>
    </source>
</evidence>
<evidence type="ECO:0000256" key="4">
    <source>
        <dbReference type="ARBA" id="ARBA00023180"/>
    </source>
</evidence>
<dbReference type="FunFam" id="3.20.20.80:FF:000020">
    <property type="entry name" value="Beta-glucosidase 12"/>
    <property type="match status" value="1"/>
</dbReference>
<sequence>MLRLFFLLIFVLNFSVGVPSSREFSRDDFPPGFVFGSGTSAYQVEGAANKDGRTPSIWDTYAHAGKAHGATGDVACDGYHKYKEDVQLMVDIGLDAYRFSISWSRLIPNGRGPINPKGLQYYNNLINELVGHGIQPHVTLNNYDLPQALEDEYGGWVSRKIVGDFTEYAEVCFREFGDRVSYWTTVNEPNVFVTGGYDLGFVPPQRCSPPFGYCSRGNSSTEPYMAAHHILLAHASAARLYQKKYQEKHHGFIGLSIYMWGFVPLTDTKEDAIATQRAIAFQYGWFLDPLVFGDYPNIMKQNVGARMPAFTDHESKQVKGSFDFIGIVHYNNMYVKDKSNSLKMVYRDFLMDAAIELIQIQDSPSAFELPIMPWYLQAVLEFFKQVYGNPPIYIYENGQRMHRNSTLDDIARVNFMHAYIGGVLDALRNGSNTRGYFVWAFLDVFELLDGYGSSYGINYVDLDDPDLKRYPKLSAKWYSNFLKGRSINLDDVVIELEKNTSSLSHSHFQHLSLSGGGSSKREDGRTPSIWDTYADAGKAHGATGDVACDGYHKYREDVQLMVDVGLDAYRFSISWSRLVPNGRGPINPRSLQYYNNLINELVSHVLLILHESNHMLHYTIMIILRRLKMSMEDGRDFPEYAGVCFREFGDRVSFWTTINEPNAFMLGGYDLGFLPPQRCSPPYGYCSRGNSPSEPYIAAHNILLAHASAARLYKKKYQDKQHGMIGLSIYMWWFIPLTDTKEDAIATQRANAFHYGWFLNPLVFGDYPNIMKQNVGTRMPAFTNQESKLVKGSFDFIGVLHCTNIYVKHNSNSPKMENRDVFMDAEIELTG</sequence>
<comment type="caution">
    <text evidence="7">The sequence shown here is derived from an EMBL/GenBank/DDBJ whole genome shotgun (WGS) entry which is preliminary data.</text>
</comment>
<keyword evidence="2 6" id="KW-0732">Signal</keyword>
<dbReference type="Proteomes" id="UP000737018">
    <property type="component" value="Unassembled WGS sequence"/>
</dbReference>
<name>A0A8J4V8B5_9ROSI</name>
<evidence type="ECO:0000256" key="2">
    <source>
        <dbReference type="ARBA" id="ARBA00022729"/>
    </source>
</evidence>
<dbReference type="InterPro" id="IPR033132">
    <property type="entry name" value="GH_1_N_CS"/>
</dbReference>
<feature type="signal peptide" evidence="6">
    <location>
        <begin position="1"/>
        <end position="17"/>
    </location>
</feature>
<dbReference type="PROSITE" id="PS00653">
    <property type="entry name" value="GLYCOSYL_HYDROL_F1_2"/>
    <property type="match status" value="1"/>
</dbReference>
<dbReference type="InterPro" id="IPR001360">
    <property type="entry name" value="Glyco_hydro_1"/>
</dbReference>
<keyword evidence="8" id="KW-1185">Reference proteome</keyword>
<dbReference type="AlphaFoldDB" id="A0A8J4V8B5"/>
<feature type="non-terminal residue" evidence="7">
    <location>
        <position position="1"/>
    </location>
</feature>
<dbReference type="Gene3D" id="3.20.20.80">
    <property type="entry name" value="Glycosidases"/>
    <property type="match status" value="2"/>
</dbReference>
<dbReference type="InterPro" id="IPR017853">
    <property type="entry name" value="GH"/>
</dbReference>
<dbReference type="PRINTS" id="PR00131">
    <property type="entry name" value="GLHYDRLASE1"/>
</dbReference>
<evidence type="ECO:0000313" key="8">
    <source>
        <dbReference type="Proteomes" id="UP000737018"/>
    </source>
</evidence>
<dbReference type="GO" id="GO:0005975">
    <property type="term" value="P:carbohydrate metabolic process"/>
    <property type="evidence" value="ECO:0007669"/>
    <property type="project" value="InterPro"/>
</dbReference>
<feature type="chain" id="PRO_5035288710" evidence="6">
    <location>
        <begin position="18"/>
        <end position="831"/>
    </location>
</feature>
<evidence type="ECO:0000256" key="1">
    <source>
        <dbReference type="ARBA" id="ARBA00010838"/>
    </source>
</evidence>
<accession>A0A8J4V8B5</accession>
<dbReference type="OrthoDB" id="65569at2759"/>
<evidence type="ECO:0000313" key="7">
    <source>
        <dbReference type="EMBL" id="KAF3948237.1"/>
    </source>
</evidence>
<reference evidence="7" key="1">
    <citation type="submission" date="2020-03" db="EMBL/GenBank/DDBJ databases">
        <title>Castanea mollissima Vanexum genome sequencing.</title>
        <authorList>
            <person name="Staton M."/>
        </authorList>
    </citation>
    <scope>NUCLEOTIDE SEQUENCE</scope>
    <source>
        <tissue evidence="7">Leaf</tissue>
    </source>
</reference>
<dbReference type="FunFam" id="3.20.20.80:FF:000069">
    <property type="entry name" value="Beta-glucosidase 1"/>
    <property type="match status" value="1"/>
</dbReference>
<proteinExistence type="inferred from homology"/>
<keyword evidence="4" id="KW-0325">Glycoprotein</keyword>
<gene>
    <name evidence="7" type="ORF">CMV_025742</name>
</gene>
<dbReference type="PANTHER" id="PTHR10353:SF29">
    <property type="entry name" value="BETA-GLUCOSIDASE 11"/>
    <property type="match status" value="1"/>
</dbReference>
<protein>
    <submittedName>
        <fullName evidence="7">Uncharacterized protein</fullName>
    </submittedName>
</protein>
<evidence type="ECO:0000256" key="5">
    <source>
        <dbReference type="ARBA" id="ARBA00023295"/>
    </source>
</evidence>
<keyword evidence="5" id="KW-0326">Glycosidase</keyword>
<dbReference type="EMBL" id="JRKL02007006">
    <property type="protein sequence ID" value="KAF3948237.1"/>
    <property type="molecule type" value="Genomic_DNA"/>
</dbReference>
<keyword evidence="3" id="KW-0378">Hydrolase</keyword>
<comment type="similarity">
    <text evidence="1">Belongs to the glycosyl hydrolase 1 family.</text>
</comment>
<dbReference type="Pfam" id="PF00232">
    <property type="entry name" value="Glyco_hydro_1"/>
    <property type="match status" value="2"/>
</dbReference>